<dbReference type="GO" id="GO:0007059">
    <property type="term" value="P:chromosome segregation"/>
    <property type="evidence" value="ECO:0007669"/>
    <property type="project" value="TreeGrafter"/>
</dbReference>
<sequence length="115" mass="13140">MERHYEENVKLGDIKNFLFQRSTFDQGKFEELIASAKEGIIEPILVRKHDSGYQGIAGYMRFIASREAKNETIPAIVYDALDDHDAYAMCAIENFQRQDMNDLDTAVLLSFLVSS</sequence>
<organism evidence="2">
    <name type="scientific">marine sediment metagenome</name>
    <dbReference type="NCBI Taxonomy" id="412755"/>
    <lineage>
        <taxon>unclassified sequences</taxon>
        <taxon>metagenomes</taxon>
        <taxon>ecological metagenomes</taxon>
    </lineage>
</organism>
<evidence type="ECO:0000313" key="2">
    <source>
        <dbReference type="EMBL" id="GAI30135.1"/>
    </source>
</evidence>
<dbReference type="InterPro" id="IPR004437">
    <property type="entry name" value="ParB/RepB/Spo0J"/>
</dbReference>
<dbReference type="Pfam" id="PF02195">
    <property type="entry name" value="ParB_N"/>
    <property type="match status" value="1"/>
</dbReference>
<dbReference type="SMART" id="SM00470">
    <property type="entry name" value="ParB"/>
    <property type="match status" value="1"/>
</dbReference>
<protein>
    <recommendedName>
        <fullName evidence="1">ParB-like N-terminal domain-containing protein</fullName>
    </recommendedName>
</protein>
<feature type="domain" description="ParB-like N-terminal" evidence="1">
    <location>
        <begin position="7"/>
        <end position="95"/>
    </location>
</feature>
<name>X1NTL4_9ZZZZ</name>
<reference evidence="2" key="1">
    <citation type="journal article" date="2014" name="Front. Microbiol.">
        <title>High frequency of phylogenetically diverse reductive dehalogenase-homologous genes in deep subseafloor sedimentary metagenomes.</title>
        <authorList>
            <person name="Kawai M."/>
            <person name="Futagami T."/>
            <person name="Toyoda A."/>
            <person name="Takaki Y."/>
            <person name="Nishi S."/>
            <person name="Hori S."/>
            <person name="Arai W."/>
            <person name="Tsubouchi T."/>
            <person name="Morono Y."/>
            <person name="Uchiyama I."/>
            <person name="Ito T."/>
            <person name="Fujiyama A."/>
            <person name="Inagaki F."/>
            <person name="Takami H."/>
        </authorList>
    </citation>
    <scope>NUCLEOTIDE SEQUENCE</scope>
    <source>
        <strain evidence="2">Expedition CK06-06</strain>
    </source>
</reference>
<dbReference type="NCBIfam" id="TIGR00180">
    <property type="entry name" value="parB_part"/>
    <property type="match status" value="1"/>
</dbReference>
<dbReference type="PANTHER" id="PTHR33375">
    <property type="entry name" value="CHROMOSOME-PARTITIONING PROTEIN PARB-RELATED"/>
    <property type="match status" value="1"/>
</dbReference>
<comment type="caution">
    <text evidence="2">The sequence shown here is derived from an EMBL/GenBank/DDBJ whole genome shotgun (WGS) entry which is preliminary data.</text>
</comment>
<dbReference type="InterPro" id="IPR036086">
    <property type="entry name" value="ParB/Sulfiredoxin_sf"/>
</dbReference>
<proteinExistence type="predicted"/>
<dbReference type="AlphaFoldDB" id="X1NTL4"/>
<accession>X1NTL4</accession>
<evidence type="ECO:0000259" key="1">
    <source>
        <dbReference type="SMART" id="SM00470"/>
    </source>
</evidence>
<dbReference type="InterPro" id="IPR050336">
    <property type="entry name" value="Chromosome_partition/occlusion"/>
</dbReference>
<dbReference type="SUPFAM" id="SSF110849">
    <property type="entry name" value="ParB/Sulfiredoxin"/>
    <property type="match status" value="1"/>
</dbReference>
<dbReference type="GO" id="GO:0005694">
    <property type="term" value="C:chromosome"/>
    <property type="evidence" value="ECO:0007669"/>
    <property type="project" value="TreeGrafter"/>
</dbReference>
<gene>
    <name evidence="2" type="ORF">S06H3_32553</name>
</gene>
<dbReference type="EMBL" id="BARV01019366">
    <property type="protein sequence ID" value="GAI30135.1"/>
    <property type="molecule type" value="Genomic_DNA"/>
</dbReference>
<dbReference type="GO" id="GO:0003677">
    <property type="term" value="F:DNA binding"/>
    <property type="evidence" value="ECO:0007669"/>
    <property type="project" value="InterPro"/>
</dbReference>
<dbReference type="InterPro" id="IPR003115">
    <property type="entry name" value="ParB_N"/>
</dbReference>
<dbReference type="Gene3D" id="3.90.1530.10">
    <property type="entry name" value="Conserved hypothetical protein from pyrococcus furiosus pfu- 392566-001, ParB domain"/>
    <property type="match status" value="1"/>
</dbReference>
<dbReference type="PANTHER" id="PTHR33375:SF1">
    <property type="entry name" value="CHROMOSOME-PARTITIONING PROTEIN PARB-RELATED"/>
    <property type="match status" value="1"/>
</dbReference>
<feature type="non-terminal residue" evidence="2">
    <location>
        <position position="115"/>
    </location>
</feature>